<sequence>MSDIGRDRIRELLDAVLADDQRSLDEMAAGAYASPFHFSRQLTRHTGESPVALRRRVLLERAAWQLQRGASVTDTAFAAGYDSMDGFARAFARAFGHPPSRSGARADRGHWLPSPNGIHFHSPTVLYVDSGTTSEESAGDVLALMVRHDLDDIGTLLEAAK</sequence>
<feature type="non-terminal residue" evidence="4">
    <location>
        <position position="161"/>
    </location>
</feature>
<dbReference type="Gene3D" id="1.10.10.60">
    <property type="entry name" value="Homeodomain-like"/>
    <property type="match status" value="2"/>
</dbReference>
<dbReference type="PROSITE" id="PS01124">
    <property type="entry name" value="HTH_ARAC_FAMILY_2"/>
    <property type="match status" value="1"/>
</dbReference>
<dbReference type="STRING" id="1108045.GORHZ_060_00010"/>
<reference evidence="4 5" key="1">
    <citation type="submission" date="2012-08" db="EMBL/GenBank/DDBJ databases">
        <title>Whole genome shotgun sequence of Gordonia rhizosphera NBRC 16068.</title>
        <authorList>
            <person name="Takarada H."/>
            <person name="Isaki S."/>
            <person name="Hosoyama A."/>
            <person name="Tsuchikane K."/>
            <person name="Katsumata H."/>
            <person name="Baba S."/>
            <person name="Ohji S."/>
            <person name="Yamazaki S."/>
            <person name="Fujita N."/>
        </authorList>
    </citation>
    <scope>NUCLEOTIDE SEQUENCE [LARGE SCALE GENOMIC DNA]</scope>
    <source>
        <strain evidence="4 5">NBRC 16068</strain>
    </source>
</reference>
<keyword evidence="1" id="KW-0805">Transcription regulation</keyword>
<evidence type="ECO:0000256" key="2">
    <source>
        <dbReference type="ARBA" id="ARBA00023163"/>
    </source>
</evidence>
<evidence type="ECO:0000313" key="4">
    <source>
        <dbReference type="EMBL" id="GAB89369.1"/>
    </source>
</evidence>
<dbReference type="Pfam" id="PF12833">
    <property type="entry name" value="HTH_18"/>
    <property type="match status" value="1"/>
</dbReference>
<dbReference type="AlphaFoldDB" id="K6WS49"/>
<dbReference type="PANTHER" id="PTHR11019:SF159">
    <property type="entry name" value="TRANSCRIPTIONAL REGULATOR-RELATED"/>
    <property type="match status" value="1"/>
</dbReference>
<keyword evidence="5" id="KW-1185">Reference proteome</keyword>
<keyword evidence="2" id="KW-0804">Transcription</keyword>
<feature type="domain" description="HTH araC/xylS-type" evidence="3">
    <location>
        <begin position="7"/>
        <end position="105"/>
    </location>
</feature>
<proteinExistence type="predicted"/>
<name>K6WS49_9ACTN</name>
<protein>
    <submittedName>
        <fullName evidence="4">Putative AraC family transcriptional regulator</fullName>
    </submittedName>
</protein>
<accession>K6WS49</accession>
<dbReference type="GO" id="GO:0003700">
    <property type="term" value="F:DNA-binding transcription factor activity"/>
    <property type="evidence" value="ECO:0007669"/>
    <property type="project" value="InterPro"/>
</dbReference>
<dbReference type="InterPro" id="IPR009057">
    <property type="entry name" value="Homeodomain-like_sf"/>
</dbReference>
<dbReference type="GO" id="GO:0043565">
    <property type="term" value="F:sequence-specific DNA binding"/>
    <property type="evidence" value="ECO:0007669"/>
    <property type="project" value="InterPro"/>
</dbReference>
<dbReference type="SUPFAM" id="SSF46689">
    <property type="entry name" value="Homeodomain-like"/>
    <property type="match status" value="1"/>
</dbReference>
<gene>
    <name evidence="4" type="ORF">GORHZ_060_00010</name>
</gene>
<evidence type="ECO:0000259" key="3">
    <source>
        <dbReference type="PROSITE" id="PS01124"/>
    </source>
</evidence>
<evidence type="ECO:0000256" key="1">
    <source>
        <dbReference type="ARBA" id="ARBA00023015"/>
    </source>
</evidence>
<dbReference type="PANTHER" id="PTHR11019">
    <property type="entry name" value="HTH-TYPE TRANSCRIPTIONAL REGULATOR NIMR"/>
    <property type="match status" value="1"/>
</dbReference>
<comment type="caution">
    <text evidence="4">The sequence shown here is derived from an EMBL/GenBank/DDBJ whole genome shotgun (WGS) entry which is preliminary data.</text>
</comment>
<dbReference type="OrthoDB" id="161473at2"/>
<dbReference type="eggNOG" id="COG2207">
    <property type="taxonomic scope" value="Bacteria"/>
</dbReference>
<organism evidence="4 5">
    <name type="scientific">Gordonia rhizosphera NBRC 16068</name>
    <dbReference type="NCBI Taxonomy" id="1108045"/>
    <lineage>
        <taxon>Bacteria</taxon>
        <taxon>Bacillati</taxon>
        <taxon>Actinomycetota</taxon>
        <taxon>Actinomycetes</taxon>
        <taxon>Mycobacteriales</taxon>
        <taxon>Gordoniaceae</taxon>
        <taxon>Gordonia</taxon>
    </lineage>
</organism>
<dbReference type="Proteomes" id="UP000008363">
    <property type="component" value="Unassembled WGS sequence"/>
</dbReference>
<dbReference type="InterPro" id="IPR018060">
    <property type="entry name" value="HTH_AraC"/>
</dbReference>
<evidence type="ECO:0000313" key="5">
    <source>
        <dbReference type="Proteomes" id="UP000008363"/>
    </source>
</evidence>
<dbReference type="SMART" id="SM00342">
    <property type="entry name" value="HTH_ARAC"/>
    <property type="match status" value="1"/>
</dbReference>
<dbReference type="RefSeq" id="WP_006331397.1">
    <property type="nucleotide sequence ID" value="NZ_BAHC01000060.1"/>
</dbReference>
<dbReference type="EMBL" id="BAHC01000060">
    <property type="protein sequence ID" value="GAB89369.1"/>
    <property type="molecule type" value="Genomic_DNA"/>
</dbReference>